<protein>
    <submittedName>
        <fullName evidence="1">Uncharacterized protein</fullName>
    </submittedName>
</protein>
<dbReference type="RefSeq" id="WP_190384661.1">
    <property type="nucleotide sequence ID" value="NZ_JACJQT010000138.1"/>
</dbReference>
<reference evidence="1 2" key="1">
    <citation type="journal article" date="2020" name="ISME J.">
        <title>Comparative genomics reveals insights into cyanobacterial evolution and habitat adaptation.</title>
        <authorList>
            <person name="Chen M.Y."/>
            <person name="Teng W.K."/>
            <person name="Zhao L."/>
            <person name="Hu C.X."/>
            <person name="Zhou Y.K."/>
            <person name="Han B.P."/>
            <person name="Song L.R."/>
            <person name="Shu W.S."/>
        </authorList>
    </citation>
    <scope>NUCLEOTIDE SEQUENCE [LARGE SCALE GENOMIC DNA]</scope>
    <source>
        <strain evidence="1 2">FACHB-1040</strain>
    </source>
</reference>
<dbReference type="Proteomes" id="UP000606721">
    <property type="component" value="Unassembled WGS sequence"/>
</dbReference>
<dbReference type="EMBL" id="JACJQT010000138">
    <property type="protein sequence ID" value="MBD2281563.1"/>
    <property type="molecule type" value="Genomic_DNA"/>
</dbReference>
<evidence type="ECO:0000313" key="2">
    <source>
        <dbReference type="Proteomes" id="UP000606721"/>
    </source>
</evidence>
<gene>
    <name evidence="1" type="ORF">H6F99_25885</name>
</gene>
<keyword evidence="2" id="KW-1185">Reference proteome</keyword>
<comment type="caution">
    <text evidence="1">The sequence shown here is derived from an EMBL/GenBank/DDBJ whole genome shotgun (WGS) entry which is preliminary data.</text>
</comment>
<accession>A0ABR8C374</accession>
<organism evidence="1 2">
    <name type="scientific">Aphanizomenon flos-aquae FACHB-1040</name>
    <dbReference type="NCBI Taxonomy" id="2692887"/>
    <lineage>
        <taxon>Bacteria</taxon>
        <taxon>Bacillati</taxon>
        <taxon>Cyanobacteriota</taxon>
        <taxon>Cyanophyceae</taxon>
        <taxon>Nostocales</taxon>
        <taxon>Aphanizomenonaceae</taxon>
        <taxon>Aphanizomenon</taxon>
    </lineage>
</organism>
<name>A0ABR8C374_APHFL</name>
<evidence type="ECO:0000313" key="1">
    <source>
        <dbReference type="EMBL" id="MBD2281563.1"/>
    </source>
</evidence>
<sequence>MTSINLASDRRNKADTNYIAHLRMNSESNSKSRLKTTQAKFIVRFNGL</sequence>
<proteinExistence type="predicted"/>